<dbReference type="InterPro" id="IPR051609">
    <property type="entry name" value="NmrA/Isoflavone_reductase-like"/>
</dbReference>
<evidence type="ECO:0000259" key="3">
    <source>
        <dbReference type="Pfam" id="PF05368"/>
    </source>
</evidence>
<comment type="caution">
    <text evidence="4">The sequence shown here is derived from an EMBL/GenBank/DDBJ whole genome shotgun (WGS) entry which is preliminary data.</text>
</comment>
<dbReference type="Pfam" id="PF05368">
    <property type="entry name" value="NmrA"/>
    <property type="match status" value="1"/>
</dbReference>
<dbReference type="InterPro" id="IPR036291">
    <property type="entry name" value="NAD(P)-bd_dom_sf"/>
</dbReference>
<dbReference type="GO" id="GO:0016491">
    <property type="term" value="F:oxidoreductase activity"/>
    <property type="evidence" value="ECO:0007669"/>
    <property type="project" value="UniProtKB-KW"/>
</dbReference>
<dbReference type="SUPFAM" id="SSF51735">
    <property type="entry name" value="NAD(P)-binding Rossmann-fold domains"/>
    <property type="match status" value="1"/>
</dbReference>
<accession>A0AAJ0D551</accession>
<name>A0AAJ0D551_9PEZI</name>
<dbReference type="InterPro" id="IPR008030">
    <property type="entry name" value="NmrA-like"/>
</dbReference>
<dbReference type="Proteomes" id="UP001271007">
    <property type="component" value="Unassembled WGS sequence"/>
</dbReference>
<dbReference type="PANTHER" id="PTHR47706">
    <property type="entry name" value="NMRA-LIKE FAMILY PROTEIN"/>
    <property type="match status" value="1"/>
</dbReference>
<evidence type="ECO:0000256" key="2">
    <source>
        <dbReference type="ARBA" id="ARBA00023002"/>
    </source>
</evidence>
<evidence type="ECO:0000256" key="1">
    <source>
        <dbReference type="ARBA" id="ARBA00022857"/>
    </source>
</evidence>
<reference evidence="4" key="1">
    <citation type="submission" date="2023-04" db="EMBL/GenBank/DDBJ databases">
        <title>Black Yeasts Isolated from many extreme environments.</title>
        <authorList>
            <person name="Coleine C."/>
            <person name="Stajich J.E."/>
            <person name="Selbmann L."/>
        </authorList>
    </citation>
    <scope>NUCLEOTIDE SEQUENCE</scope>
    <source>
        <strain evidence="4">CCFEE 5312</strain>
    </source>
</reference>
<protein>
    <recommendedName>
        <fullName evidence="3">NmrA-like domain-containing protein</fullName>
    </recommendedName>
</protein>
<keyword evidence="5" id="KW-1185">Reference proteome</keyword>
<proteinExistence type="predicted"/>
<dbReference type="Gene3D" id="3.40.50.720">
    <property type="entry name" value="NAD(P)-binding Rossmann-like Domain"/>
    <property type="match status" value="1"/>
</dbReference>
<dbReference type="PANTHER" id="PTHR47706:SF7">
    <property type="entry name" value="CIPA-LIKE, PUTATIVE (AFU_ORTHOLOGUE AFUA_1G01630)-RELATED"/>
    <property type="match status" value="1"/>
</dbReference>
<sequence>MADTDNNHLKNIVVVGASGNVGASVLKHLLSTNRFNITIISRTDSKATFPSHPSISVKRGSYDDPAFLSFAFSGQDAIIFALGFLATGEQPKLISAAAKVGVRWIIPNEYAGDGTNKAMMDAVLMFWPKREVRKQIEDLAAEGKDVKWIGIATNPWTEFSMQMGMFGINIHERRVTLYDDAGSFNTSTLEQVGKGIAALLSLPISNPSNTRASLEHYANNFVYVSSFLTTQRELFEAIRRATGTTSADWTIEKSSIFGPGGKIEVAEEGVRKGDMIASGGLTYAYYMGEGLGGNYEEKAREDRKVLDLQEDNLDVLMREVVRMPKPVPLT</sequence>
<dbReference type="EMBL" id="JAWDJX010000106">
    <property type="protein sequence ID" value="KAK3046219.1"/>
    <property type="molecule type" value="Genomic_DNA"/>
</dbReference>
<gene>
    <name evidence="4" type="ORF">LTR09_012284</name>
</gene>
<evidence type="ECO:0000313" key="5">
    <source>
        <dbReference type="Proteomes" id="UP001271007"/>
    </source>
</evidence>
<organism evidence="4 5">
    <name type="scientific">Extremus antarcticus</name>
    <dbReference type="NCBI Taxonomy" id="702011"/>
    <lineage>
        <taxon>Eukaryota</taxon>
        <taxon>Fungi</taxon>
        <taxon>Dikarya</taxon>
        <taxon>Ascomycota</taxon>
        <taxon>Pezizomycotina</taxon>
        <taxon>Dothideomycetes</taxon>
        <taxon>Dothideomycetidae</taxon>
        <taxon>Mycosphaerellales</taxon>
        <taxon>Extremaceae</taxon>
        <taxon>Extremus</taxon>
    </lineage>
</organism>
<keyword evidence="1" id="KW-0521">NADP</keyword>
<evidence type="ECO:0000313" key="4">
    <source>
        <dbReference type="EMBL" id="KAK3046219.1"/>
    </source>
</evidence>
<dbReference type="AlphaFoldDB" id="A0AAJ0D551"/>
<feature type="domain" description="NmrA-like" evidence="3">
    <location>
        <begin position="10"/>
        <end position="141"/>
    </location>
</feature>
<keyword evidence="2" id="KW-0560">Oxidoreductase</keyword>